<reference evidence="2" key="1">
    <citation type="submission" date="2020-05" db="UniProtKB">
        <authorList>
            <consortium name="EnsemblMetazoa"/>
        </authorList>
    </citation>
    <scope>IDENTIFICATION</scope>
    <source>
        <strain evidence="2">MAF</strain>
    </source>
</reference>
<evidence type="ECO:0000313" key="3">
    <source>
        <dbReference type="Proteomes" id="UP000075903"/>
    </source>
</evidence>
<organism evidence="2 3">
    <name type="scientific">Anopheles merus</name>
    <name type="common">Mosquito</name>
    <dbReference type="NCBI Taxonomy" id="30066"/>
    <lineage>
        <taxon>Eukaryota</taxon>
        <taxon>Metazoa</taxon>
        <taxon>Ecdysozoa</taxon>
        <taxon>Arthropoda</taxon>
        <taxon>Hexapoda</taxon>
        <taxon>Insecta</taxon>
        <taxon>Pterygota</taxon>
        <taxon>Neoptera</taxon>
        <taxon>Endopterygota</taxon>
        <taxon>Diptera</taxon>
        <taxon>Nematocera</taxon>
        <taxon>Culicoidea</taxon>
        <taxon>Culicidae</taxon>
        <taxon>Anophelinae</taxon>
        <taxon>Anopheles</taxon>
    </lineage>
</organism>
<name>A0A182UZ05_ANOME</name>
<protein>
    <submittedName>
        <fullName evidence="2">Uncharacterized protein</fullName>
    </submittedName>
</protein>
<dbReference type="EnsemblMetazoa" id="AMEM006078-RA">
    <property type="protein sequence ID" value="AMEM006078-PA"/>
    <property type="gene ID" value="AMEM006078"/>
</dbReference>
<sequence>MATLFTSVRPQPFQPADIRREIADDRQQEDNGVQGNDELVLERAVATARTARARSGGWRQITGRTAPVPGQVVGAADHSGRDVVSEQLAKRKRQVGTVQLVTVVAGHAVRRTVEETARTEQQVVLVLHSR</sequence>
<keyword evidence="3" id="KW-1185">Reference proteome</keyword>
<evidence type="ECO:0000313" key="2">
    <source>
        <dbReference type="EnsemblMetazoa" id="AMEM006078-PA"/>
    </source>
</evidence>
<accession>A0A182UZ05</accession>
<dbReference type="AlphaFoldDB" id="A0A182UZ05"/>
<dbReference type="Proteomes" id="UP000075903">
    <property type="component" value="Unassembled WGS sequence"/>
</dbReference>
<dbReference type="VEuPathDB" id="VectorBase:AMEM006078"/>
<feature type="region of interest" description="Disordered" evidence="1">
    <location>
        <begin position="55"/>
        <end position="78"/>
    </location>
</feature>
<proteinExistence type="predicted"/>
<evidence type="ECO:0000256" key="1">
    <source>
        <dbReference type="SAM" id="MobiDB-lite"/>
    </source>
</evidence>